<protein>
    <recommendedName>
        <fullName evidence="3">PcfJ-like protein</fullName>
    </recommendedName>
</protein>
<dbReference type="HOGENOM" id="CLU_628066_0_0_0"/>
<organism evidence="1 2">
    <name type="scientific">Cloacimonas acidaminovorans (strain Evry)</name>
    <dbReference type="NCBI Taxonomy" id="459349"/>
    <lineage>
        <taxon>Bacteria</taxon>
        <taxon>Pseudomonadati</taxon>
        <taxon>Candidatus Cloacimonadota</taxon>
        <taxon>Candidatus Cloacimonadia</taxon>
        <taxon>Candidatus Cloacimonadales</taxon>
        <taxon>Candidatus Cloacimonadaceae</taxon>
        <taxon>Candidatus Cloacimonas</taxon>
    </lineage>
</organism>
<evidence type="ECO:0000313" key="2">
    <source>
        <dbReference type="Proteomes" id="UP000002019"/>
    </source>
</evidence>
<sequence length="436" mass="50660">MDRKAKQSAPQSFPEIEESALIFNAEQGKVYHFTKRSIEVIRLANPYPAAYRKSFETNNWQCYIPSKPFPFLFNKPYINNLSSAIYPIRKNAQNKESVYKKMVAYVGEDKIALLNLFSDRFWFIYCLLVREGNYAVELMNTNPALGYLLSAPAVFHPLKSKKYWQAVNKLVKMKRKDILGYFGFPACETMVKTFAKIKPELCSVDLLVLFRTALQNYPAILRQLSFWEVLNSISLYIYCNGLGEILNHNLIADISTRENEEKKEIIRWIEDICRILDILKAYKMNVPKQELLTMNDLNAIHDKLLEEMLQIRDVIKNHFPEPPLPDIKCNTLWIEHIQNSAELYIEGSEMHHCIYSYTSNIQQGKCYVAKMLYPERLTIMYKETPKEGLKLIETHGKCNSKAASESIDLIELWLKGYFIAHPEPEQPVALTSIEKL</sequence>
<keyword evidence="2" id="KW-1185">Reference proteome</keyword>
<gene>
    <name evidence="1" type="ordered locus">CLOAM1750</name>
</gene>
<proteinExistence type="predicted"/>
<evidence type="ECO:0008006" key="3">
    <source>
        <dbReference type="Google" id="ProtNLM"/>
    </source>
</evidence>
<dbReference type="KEGG" id="caci:CLOAM1750"/>
<dbReference type="EMBL" id="CU466930">
    <property type="protein sequence ID" value="CAO81585.1"/>
    <property type="molecule type" value="Genomic_DNA"/>
</dbReference>
<reference evidence="1 2" key="1">
    <citation type="journal article" date="2008" name="J. Bacteriol.">
        <title>'Candidatus Cloacamonas acidaminovorans': genome sequence reconstruction provides a first glimpse of a new bacterial division.</title>
        <authorList>
            <person name="Pelletier E."/>
            <person name="Kreimeyer A."/>
            <person name="Bocs S."/>
            <person name="Rouy Z."/>
            <person name="Gyapay G."/>
            <person name="Chouari R."/>
            <person name="Riviere D."/>
            <person name="Ganesan A."/>
            <person name="Daegelen P."/>
            <person name="Sghir A."/>
            <person name="Cohen G.N."/>
            <person name="Medigue C."/>
            <person name="Weissenbach J."/>
            <person name="Le Paslier D."/>
        </authorList>
    </citation>
    <scope>NUCLEOTIDE SEQUENCE [LARGE SCALE GENOMIC DNA]</scope>
    <source>
        <strain evidence="2">Evry</strain>
    </source>
</reference>
<dbReference type="Proteomes" id="UP000002019">
    <property type="component" value="Chromosome"/>
</dbReference>
<dbReference type="AlphaFoldDB" id="B0VJD1"/>
<dbReference type="Pfam" id="PF14284">
    <property type="entry name" value="PcfJ"/>
    <property type="match status" value="1"/>
</dbReference>
<dbReference type="OrthoDB" id="5620376at2"/>
<dbReference type="InterPro" id="IPR025586">
    <property type="entry name" value="PcfJ"/>
</dbReference>
<name>B0VJD1_CLOAI</name>
<accession>B0VJD1</accession>
<evidence type="ECO:0000313" key="1">
    <source>
        <dbReference type="EMBL" id="CAO81585.1"/>
    </source>
</evidence>
<dbReference type="RefSeq" id="WP_015425443.1">
    <property type="nucleotide sequence ID" value="NC_020449.1"/>
</dbReference>